<reference evidence="1" key="1">
    <citation type="submission" date="2023-06" db="EMBL/GenBank/DDBJ databases">
        <title>Genomic of Parafulvivirga corallium.</title>
        <authorList>
            <person name="Wang G."/>
        </authorList>
    </citation>
    <scope>NUCLEOTIDE SEQUENCE</scope>
    <source>
        <strain evidence="1">BMA10</strain>
    </source>
</reference>
<gene>
    <name evidence="1" type="ORF">QQ008_07695</name>
</gene>
<evidence type="ECO:0000313" key="1">
    <source>
        <dbReference type="EMBL" id="MDN5201239.1"/>
    </source>
</evidence>
<name>A0ABT8KLY0_9BACT</name>
<keyword evidence="2" id="KW-1185">Reference proteome</keyword>
<dbReference type="Proteomes" id="UP001172082">
    <property type="component" value="Unassembled WGS sequence"/>
</dbReference>
<dbReference type="InterPro" id="IPR036505">
    <property type="entry name" value="Amidase/PGRP_sf"/>
</dbReference>
<comment type="caution">
    <text evidence="1">The sequence shown here is derived from an EMBL/GenBank/DDBJ whole genome shotgun (WGS) entry which is preliminary data.</text>
</comment>
<dbReference type="RefSeq" id="WP_346751265.1">
    <property type="nucleotide sequence ID" value="NZ_JAUJEA010000002.1"/>
</dbReference>
<dbReference type="Gene3D" id="3.40.80.10">
    <property type="entry name" value="Peptidoglycan recognition protein-like"/>
    <property type="match status" value="1"/>
</dbReference>
<proteinExistence type="predicted"/>
<organism evidence="1 2">
    <name type="scientific">Splendidivirga corallicola</name>
    <dbReference type="NCBI Taxonomy" id="3051826"/>
    <lineage>
        <taxon>Bacteria</taxon>
        <taxon>Pseudomonadati</taxon>
        <taxon>Bacteroidota</taxon>
        <taxon>Cytophagia</taxon>
        <taxon>Cytophagales</taxon>
        <taxon>Splendidivirgaceae</taxon>
        <taxon>Splendidivirga</taxon>
    </lineage>
</organism>
<dbReference type="EMBL" id="JAUJEA010000002">
    <property type="protein sequence ID" value="MDN5201239.1"/>
    <property type="molecule type" value="Genomic_DNA"/>
</dbReference>
<accession>A0ABT8KLY0</accession>
<evidence type="ECO:0000313" key="2">
    <source>
        <dbReference type="Proteomes" id="UP001172082"/>
    </source>
</evidence>
<sequence>MKKPDYLIIVSTETGEGKEVTKADIIELHTNSRAHGGQGFNRPGFDYLVQTDGKLETILQEENPNEVDLWGISEGMKGIMGTAKFLAYAGGMTEKATKEKDTRTDLQKDTLATVVKFYVRRFPEIQVLGWDQIPGKEGSKNPAFDVPKWLQEIGVPSDCIYQVH</sequence>
<dbReference type="SUPFAM" id="SSF55846">
    <property type="entry name" value="N-acetylmuramoyl-L-alanine amidase-like"/>
    <property type="match status" value="1"/>
</dbReference>
<protein>
    <submittedName>
        <fullName evidence="1">Uncharacterized protein</fullName>
    </submittedName>
</protein>